<dbReference type="Proteomes" id="UP000694923">
    <property type="component" value="Unplaced"/>
</dbReference>
<gene>
    <name evidence="5" type="primary">LOC103600877</name>
</gene>
<proteinExistence type="inferred from homology"/>
<dbReference type="InterPro" id="IPR050694">
    <property type="entry name" value="LRRC14/PRAME"/>
</dbReference>
<dbReference type="InterPro" id="IPR026271">
    <property type="entry name" value="PRAME"/>
</dbReference>
<accession>A0ABM0RS39</accession>
<evidence type="ECO:0000313" key="5">
    <source>
        <dbReference type="RefSeq" id="XP_008583430.1"/>
    </source>
</evidence>
<dbReference type="InterPro" id="IPR032675">
    <property type="entry name" value="LRR_dom_sf"/>
</dbReference>
<reference evidence="5" key="1">
    <citation type="submission" date="2025-08" db="UniProtKB">
        <authorList>
            <consortium name="RefSeq"/>
        </authorList>
    </citation>
    <scope>IDENTIFICATION</scope>
</reference>
<dbReference type="PANTHER" id="PTHR14224">
    <property type="entry name" value="SIMILAR TO PREFERENTIALLY EXPRESSED ANTIGEN IN MELANOMA-LIKE 3"/>
    <property type="match status" value="1"/>
</dbReference>
<keyword evidence="3" id="KW-0677">Repeat</keyword>
<dbReference type="SUPFAM" id="SSF52047">
    <property type="entry name" value="RNI-like"/>
    <property type="match status" value="1"/>
</dbReference>
<dbReference type="PANTHER" id="PTHR14224:SF19">
    <property type="entry name" value="PRAME FAMILY MEMBER 11-RELATED"/>
    <property type="match status" value="1"/>
</dbReference>
<dbReference type="GeneID" id="103600877"/>
<dbReference type="PIRSF" id="PIRSF038286">
    <property type="entry name" value="PRAME"/>
    <property type="match status" value="1"/>
</dbReference>
<name>A0ABM0RS39_GALVR</name>
<sequence length="480" mass="53864">MSIRAPSRLLELATQSLLRDEALAISALEELPTELFPPLFMQAFAGRHRETLKAMVQAWPFTRLPLGSLMKTPHLETLQAVLEGLDVLLAQKVRPRRWKLQVLDFRNVDRNFWRIWSGARALGCSPKSTIKKQTAEDCPRTGTKQPLKVSVDLCLKETALDAFHTCLLLWVKQRGSSLHLCCKKLRTFEMPVPSIRMVLNVVELGCLQELELKCGCSLLALAGFAPHLGQMSHLRKLALSHIYVPACIFLEDKVQLVTQFTSQFLRLNYLQKLSMDSVFFLEGHLNQVLWYVKTPLETLSITHCLLSESDLKHLSWCPSTRQLKDLDLSGVRLTNLRLEPLQVLLENVAASLVTLSLEDCGIVDPQLSAILPALSSCTQLTTVIFCGNPVSMAALENLLRHTARLSRLRLGLFPAPRESYDARGSIHRGRFAQLCAELIQMLRGLEQPGRVLFRTTPCPHCGNCAFYDTKPSQCHCGIPA</sequence>
<evidence type="ECO:0000256" key="2">
    <source>
        <dbReference type="ARBA" id="ARBA00022614"/>
    </source>
</evidence>
<comment type="similarity">
    <text evidence="1">Belongs to the PRAME family.</text>
</comment>
<dbReference type="Gene3D" id="3.80.10.10">
    <property type="entry name" value="Ribonuclease Inhibitor"/>
    <property type="match status" value="1"/>
</dbReference>
<evidence type="ECO:0000313" key="4">
    <source>
        <dbReference type="Proteomes" id="UP000694923"/>
    </source>
</evidence>
<organism evidence="4 5">
    <name type="scientific">Galeopterus variegatus</name>
    <name type="common">Malayan flying lemur</name>
    <name type="synonym">Cynocephalus variegatus</name>
    <dbReference type="NCBI Taxonomy" id="482537"/>
    <lineage>
        <taxon>Eukaryota</taxon>
        <taxon>Metazoa</taxon>
        <taxon>Chordata</taxon>
        <taxon>Craniata</taxon>
        <taxon>Vertebrata</taxon>
        <taxon>Euteleostomi</taxon>
        <taxon>Mammalia</taxon>
        <taxon>Eutheria</taxon>
        <taxon>Euarchontoglires</taxon>
        <taxon>Dermoptera</taxon>
        <taxon>Cynocephalidae</taxon>
        <taxon>Galeopterus</taxon>
    </lineage>
</organism>
<evidence type="ECO:0000256" key="3">
    <source>
        <dbReference type="ARBA" id="ARBA00022737"/>
    </source>
</evidence>
<keyword evidence="2" id="KW-0433">Leucine-rich repeat</keyword>
<evidence type="ECO:0000256" key="1">
    <source>
        <dbReference type="ARBA" id="ARBA00009608"/>
    </source>
</evidence>
<keyword evidence="4" id="KW-1185">Reference proteome</keyword>
<protein>
    <submittedName>
        <fullName evidence="5">PRAME family member 12-like</fullName>
    </submittedName>
</protein>
<dbReference type="RefSeq" id="XP_008583430.1">
    <property type="nucleotide sequence ID" value="XM_008585208.1"/>
</dbReference>